<dbReference type="Pfam" id="PF13639">
    <property type="entry name" value="zf-RING_2"/>
    <property type="match status" value="1"/>
</dbReference>
<evidence type="ECO:0000313" key="7">
    <source>
        <dbReference type="RefSeq" id="XP_022321065.1"/>
    </source>
</evidence>
<dbReference type="Gene3D" id="2.120.10.30">
    <property type="entry name" value="TolB, C-terminal domain"/>
    <property type="match status" value="1"/>
</dbReference>
<dbReference type="PROSITE" id="PS50089">
    <property type="entry name" value="ZF_RING_2"/>
    <property type="match status" value="1"/>
</dbReference>
<evidence type="ECO:0000259" key="5">
    <source>
        <dbReference type="PROSITE" id="PS50089"/>
    </source>
</evidence>
<dbReference type="InterPro" id="IPR013083">
    <property type="entry name" value="Znf_RING/FYVE/PHD"/>
</dbReference>
<dbReference type="PANTHER" id="PTHR25462:SF296">
    <property type="entry name" value="MEIOTIC P26, ISOFORM F"/>
    <property type="match status" value="1"/>
</dbReference>
<dbReference type="PANTHER" id="PTHR25462">
    <property type="entry name" value="BONUS, ISOFORM C-RELATED"/>
    <property type="match status" value="1"/>
</dbReference>
<dbReference type="OrthoDB" id="6039854at2759"/>
<dbReference type="RefSeq" id="XP_022321065.1">
    <property type="nucleotide sequence ID" value="XM_022465357.1"/>
</dbReference>
<accession>A0A8B8CZT0</accession>
<dbReference type="SUPFAM" id="SSF101898">
    <property type="entry name" value="NHL repeat"/>
    <property type="match status" value="1"/>
</dbReference>
<evidence type="ECO:0000256" key="1">
    <source>
        <dbReference type="ARBA" id="ARBA00022723"/>
    </source>
</evidence>
<dbReference type="SMART" id="SM00184">
    <property type="entry name" value="RING"/>
    <property type="match status" value="1"/>
</dbReference>
<evidence type="ECO:0000256" key="4">
    <source>
        <dbReference type="PROSITE-ProRule" id="PRU00175"/>
    </source>
</evidence>
<keyword evidence="1" id="KW-0479">Metal-binding</keyword>
<gene>
    <name evidence="7" type="primary">LOC111123189</name>
</gene>
<dbReference type="GeneID" id="111123189"/>
<dbReference type="AlphaFoldDB" id="A0A8B8CZT0"/>
<dbReference type="InterPro" id="IPR011042">
    <property type="entry name" value="6-blade_b-propeller_TolB-like"/>
</dbReference>
<evidence type="ECO:0000256" key="2">
    <source>
        <dbReference type="ARBA" id="ARBA00022771"/>
    </source>
</evidence>
<keyword evidence="3" id="KW-0862">Zinc</keyword>
<dbReference type="Gene3D" id="3.30.40.10">
    <property type="entry name" value="Zinc/RING finger domain, C3HC4 (zinc finger)"/>
    <property type="match status" value="1"/>
</dbReference>
<dbReference type="InterPro" id="IPR001841">
    <property type="entry name" value="Znf_RING"/>
</dbReference>
<dbReference type="InterPro" id="IPR047153">
    <property type="entry name" value="TRIM45/56/19-like"/>
</dbReference>
<dbReference type="SUPFAM" id="SSF57850">
    <property type="entry name" value="RING/U-box"/>
    <property type="match status" value="1"/>
</dbReference>
<dbReference type="PROSITE" id="PS00518">
    <property type="entry name" value="ZF_RING_1"/>
    <property type="match status" value="1"/>
</dbReference>
<dbReference type="InterPro" id="IPR017907">
    <property type="entry name" value="Znf_RING_CS"/>
</dbReference>
<evidence type="ECO:0000313" key="6">
    <source>
        <dbReference type="Proteomes" id="UP000694844"/>
    </source>
</evidence>
<organism evidence="6 7">
    <name type="scientific">Crassostrea virginica</name>
    <name type="common">Eastern oyster</name>
    <dbReference type="NCBI Taxonomy" id="6565"/>
    <lineage>
        <taxon>Eukaryota</taxon>
        <taxon>Metazoa</taxon>
        <taxon>Spiralia</taxon>
        <taxon>Lophotrochozoa</taxon>
        <taxon>Mollusca</taxon>
        <taxon>Bivalvia</taxon>
        <taxon>Autobranchia</taxon>
        <taxon>Pteriomorphia</taxon>
        <taxon>Ostreida</taxon>
        <taxon>Ostreoidea</taxon>
        <taxon>Ostreidae</taxon>
        <taxon>Crassostrea</taxon>
    </lineage>
</organism>
<dbReference type="GO" id="GO:0008270">
    <property type="term" value="F:zinc ion binding"/>
    <property type="evidence" value="ECO:0007669"/>
    <property type="project" value="UniProtKB-KW"/>
</dbReference>
<feature type="domain" description="RING-type" evidence="5">
    <location>
        <begin position="9"/>
        <end position="58"/>
    </location>
</feature>
<evidence type="ECO:0000256" key="3">
    <source>
        <dbReference type="ARBA" id="ARBA00022833"/>
    </source>
</evidence>
<protein>
    <submittedName>
        <fullName evidence="7">Uncharacterized protein LOC111123189</fullName>
    </submittedName>
</protein>
<keyword evidence="2 4" id="KW-0863">Zinc-finger</keyword>
<reference evidence="7" key="1">
    <citation type="submission" date="2025-08" db="UniProtKB">
        <authorList>
            <consortium name="RefSeq"/>
        </authorList>
    </citation>
    <scope>IDENTIFICATION</scope>
    <source>
        <tissue evidence="7">Whole sample</tissue>
    </source>
</reference>
<dbReference type="KEGG" id="cvn:111123189"/>
<sequence>MDGEQDNSCPICAYQFSTPEKVPKILPCYHTFCSPCIDNIIASTPLNSDSSVKCPICRQDANIPKDGVQGFFDNYFRSAPQMDKTCDICGAKDILEFKHCKDCNSVLCDSCFDSHQHDQIKTKFSKFDDFDVDDSDDDDDENDNDRRDPLLRELANKYRKSVNSVYFGEQHSSFKCNNFESIRKIIPDDKNECWVLTNRPFVTKFTRSGKERYRKYVDNVLKDIGRFSDGTLVLAFKSGEILLLTGQELTSATYTDNEPTSIYAYQDGRLLISTRPHPGNTHVYNSELLISDQSMKKFKALDVNVDLQEVSSITVNEKNGQIALCETSKKCVYLVEQRSKKLKVPRVRKYEGKKGMLRYENTEGRVSLRESNFFQPRSVASDQHDNFFVLDAGSNLIHVLDGTASLQAVVLATISGSINCFNVDSFDNLWIGDMSGQIRVYSLELNNMLDLENRHHRSGTTVEIRTSAGDGSLMEALSLSDLGAFGLHRVGGSDHPSSETDLASRFSDFISTELGRHSDESTRITDSFIRNTF</sequence>
<dbReference type="Proteomes" id="UP000694844">
    <property type="component" value="Chromosome 3"/>
</dbReference>
<proteinExistence type="predicted"/>
<name>A0A8B8CZT0_CRAVI</name>
<keyword evidence="6" id="KW-1185">Reference proteome</keyword>